<dbReference type="PROSITE" id="PS50885">
    <property type="entry name" value="HAMP"/>
    <property type="match status" value="1"/>
</dbReference>
<dbReference type="GO" id="GO:0006935">
    <property type="term" value="P:chemotaxis"/>
    <property type="evidence" value="ECO:0007669"/>
    <property type="project" value="InterPro"/>
</dbReference>
<feature type="transmembrane region" description="Helical" evidence="8">
    <location>
        <begin position="12"/>
        <end position="29"/>
    </location>
</feature>
<reference evidence="11 12" key="1">
    <citation type="submission" date="2017-02" db="EMBL/GenBank/DDBJ databases">
        <title>Chromobacterium haemolyticum H5244.</title>
        <authorList>
            <person name="Gulvik C.A."/>
        </authorList>
    </citation>
    <scope>NUCLEOTIDE SEQUENCE [LARGE SCALE GENOMIC DNA]</scope>
    <source>
        <strain evidence="11 12">H5244</strain>
    </source>
</reference>
<keyword evidence="5 7" id="KW-0807">Transducer</keyword>
<dbReference type="Pfam" id="PF00015">
    <property type="entry name" value="MCPsignal"/>
    <property type="match status" value="1"/>
</dbReference>
<evidence type="ECO:0000313" key="12">
    <source>
        <dbReference type="Proteomes" id="UP000192721"/>
    </source>
</evidence>
<evidence type="ECO:0000256" key="2">
    <source>
        <dbReference type="ARBA" id="ARBA00022692"/>
    </source>
</evidence>
<evidence type="ECO:0000313" key="11">
    <source>
        <dbReference type="EMBL" id="OQS43177.1"/>
    </source>
</evidence>
<evidence type="ECO:0000256" key="6">
    <source>
        <dbReference type="ARBA" id="ARBA00029447"/>
    </source>
</evidence>
<feature type="transmembrane region" description="Helical" evidence="8">
    <location>
        <begin position="183"/>
        <end position="209"/>
    </location>
</feature>
<protein>
    <recommendedName>
        <fullName evidence="13">Methyl-accepting chemotaxis protein</fullName>
    </recommendedName>
</protein>
<comment type="similarity">
    <text evidence="6">Belongs to the methyl-accepting chemotaxis (MCP) protein family.</text>
</comment>
<dbReference type="CDD" id="cd11386">
    <property type="entry name" value="MCP_signal"/>
    <property type="match status" value="1"/>
</dbReference>
<feature type="domain" description="Methyl-accepting transducer" evidence="9">
    <location>
        <begin position="268"/>
        <end position="504"/>
    </location>
</feature>
<dbReference type="InterPro" id="IPR004090">
    <property type="entry name" value="Chemotax_Me-accpt_rcpt"/>
</dbReference>
<dbReference type="Pfam" id="PF00672">
    <property type="entry name" value="HAMP"/>
    <property type="match status" value="1"/>
</dbReference>
<accession>A0A1W0D829</accession>
<keyword evidence="4 8" id="KW-0472">Membrane</keyword>
<evidence type="ECO:0000259" key="9">
    <source>
        <dbReference type="PROSITE" id="PS50111"/>
    </source>
</evidence>
<dbReference type="SMART" id="SM00304">
    <property type="entry name" value="HAMP"/>
    <property type="match status" value="3"/>
</dbReference>
<dbReference type="PANTHER" id="PTHR32089">
    <property type="entry name" value="METHYL-ACCEPTING CHEMOTAXIS PROTEIN MCPB"/>
    <property type="match status" value="1"/>
</dbReference>
<evidence type="ECO:0000256" key="1">
    <source>
        <dbReference type="ARBA" id="ARBA00004141"/>
    </source>
</evidence>
<comment type="caution">
    <text evidence="11">The sequence shown here is derived from an EMBL/GenBank/DDBJ whole genome shotgun (WGS) entry which is preliminary data.</text>
</comment>
<gene>
    <name evidence="11" type="ORF">B0T45_04210</name>
</gene>
<evidence type="ECO:0000256" key="8">
    <source>
        <dbReference type="SAM" id="Phobius"/>
    </source>
</evidence>
<dbReference type="SUPFAM" id="SSF58104">
    <property type="entry name" value="Methyl-accepting chemotaxis protein (MCP) signaling domain"/>
    <property type="match status" value="1"/>
</dbReference>
<dbReference type="GO" id="GO:0016020">
    <property type="term" value="C:membrane"/>
    <property type="evidence" value="ECO:0007669"/>
    <property type="project" value="UniProtKB-SubCell"/>
</dbReference>
<dbReference type="InterPro" id="IPR004089">
    <property type="entry name" value="MCPsignal_dom"/>
</dbReference>
<dbReference type="PROSITE" id="PS51257">
    <property type="entry name" value="PROKAR_LIPOPROTEIN"/>
    <property type="match status" value="1"/>
</dbReference>
<dbReference type="EMBL" id="MUKV01000003">
    <property type="protein sequence ID" value="OQS43177.1"/>
    <property type="molecule type" value="Genomic_DNA"/>
</dbReference>
<dbReference type="PROSITE" id="PS50111">
    <property type="entry name" value="CHEMOTAXIS_TRANSDUC_2"/>
    <property type="match status" value="1"/>
</dbReference>
<dbReference type="RefSeq" id="WP_081554706.1">
    <property type="nucleotide sequence ID" value="NZ_MUKV01000003.1"/>
</dbReference>
<organism evidence="11 12">
    <name type="scientific">Chromobacterium haemolyticum</name>
    <dbReference type="NCBI Taxonomy" id="394935"/>
    <lineage>
        <taxon>Bacteria</taxon>
        <taxon>Pseudomonadati</taxon>
        <taxon>Pseudomonadota</taxon>
        <taxon>Betaproteobacteria</taxon>
        <taxon>Neisseriales</taxon>
        <taxon>Chromobacteriaceae</taxon>
        <taxon>Chromobacterium</taxon>
    </lineage>
</organism>
<dbReference type="FunFam" id="1.10.287.950:FF:000001">
    <property type="entry name" value="Methyl-accepting chemotaxis sensory transducer"/>
    <property type="match status" value="1"/>
</dbReference>
<evidence type="ECO:0000256" key="5">
    <source>
        <dbReference type="ARBA" id="ARBA00023224"/>
    </source>
</evidence>
<dbReference type="Gene3D" id="1.10.287.950">
    <property type="entry name" value="Methyl-accepting chemotaxis protein"/>
    <property type="match status" value="1"/>
</dbReference>
<evidence type="ECO:0000256" key="3">
    <source>
        <dbReference type="ARBA" id="ARBA00022989"/>
    </source>
</evidence>
<evidence type="ECO:0000256" key="4">
    <source>
        <dbReference type="ARBA" id="ARBA00023136"/>
    </source>
</evidence>
<feature type="domain" description="HAMP" evidence="10">
    <location>
        <begin position="210"/>
        <end position="263"/>
    </location>
</feature>
<proteinExistence type="inferred from homology"/>
<dbReference type="Proteomes" id="UP000192721">
    <property type="component" value="Unassembled WGS sequence"/>
</dbReference>
<evidence type="ECO:0000259" key="10">
    <source>
        <dbReference type="PROSITE" id="PS50885"/>
    </source>
</evidence>
<keyword evidence="3 8" id="KW-1133">Transmembrane helix</keyword>
<dbReference type="PRINTS" id="PR00260">
    <property type="entry name" value="CHEMTRNSDUCR"/>
</dbReference>
<comment type="subcellular location">
    <subcellularLocation>
        <location evidence="1">Membrane</location>
        <topology evidence="1">Multi-pass membrane protein</topology>
    </subcellularLocation>
</comment>
<dbReference type="CDD" id="cd06225">
    <property type="entry name" value="HAMP"/>
    <property type="match status" value="1"/>
</dbReference>
<dbReference type="GO" id="GO:0007165">
    <property type="term" value="P:signal transduction"/>
    <property type="evidence" value="ECO:0007669"/>
    <property type="project" value="UniProtKB-KW"/>
</dbReference>
<name>A0A1W0D829_9NEIS</name>
<dbReference type="InterPro" id="IPR003660">
    <property type="entry name" value="HAMP_dom"/>
</dbReference>
<dbReference type="SMART" id="SM00283">
    <property type="entry name" value="MA"/>
    <property type="match status" value="1"/>
</dbReference>
<sequence length="540" mass="57558">MQGLTIRVQLQLLAFGVVVSCLLIGAVGYQSTVHLVRSINELLDSQGEVRRQMDADMMHDAVHGDVLALMLAQKNGDRAALAEIRKDVDEHSKRFLGAMKENQDKISDPEARSLLQQILPVVERYTGAAAAIVAAGFDQPEQAAAKLKDFQQDFALLEDKMEKLADAIDSGSRRQNDSTVAQVGVAAVIIIVAALAAALLMALLCWWVARSVLPPIERFKDTAQRIERSGDLSIRAHVGRRNELGAAIGEFNTLMDTLQGIVGKVGQTSGALGESVDEIAQLTQSVEQASRLQTDSAQSMAGAIQQLADHLASVAEHADSTLRIAGEVGQCSSEGSKAVQQTVGNIGNLAETIHHSANSVQLLEGDIRKIGGMVDAIRGIADQTNLLALNAAIEAARAGESGRGFAVVADEVRALAERTAQATADIVNVISQLQATSEQVVRSMENGVGQVEQGVELVKQLGGMVDQIGSQAGVAEERIRNISRLLDNQKAAGAQILANVDEVTQHAGITSRSVGQVQDELVQLRGHFGELSESIRHMRV</sequence>
<dbReference type="AlphaFoldDB" id="A0A1W0D829"/>
<dbReference type="PANTHER" id="PTHR32089:SF119">
    <property type="entry name" value="METHYL-ACCEPTING CHEMOTAXIS PROTEIN CTPL"/>
    <property type="match status" value="1"/>
</dbReference>
<evidence type="ECO:0000256" key="7">
    <source>
        <dbReference type="PROSITE-ProRule" id="PRU00284"/>
    </source>
</evidence>
<keyword evidence="2 8" id="KW-0812">Transmembrane</keyword>
<dbReference type="GO" id="GO:0004888">
    <property type="term" value="F:transmembrane signaling receptor activity"/>
    <property type="evidence" value="ECO:0007669"/>
    <property type="project" value="InterPro"/>
</dbReference>
<evidence type="ECO:0008006" key="13">
    <source>
        <dbReference type="Google" id="ProtNLM"/>
    </source>
</evidence>